<evidence type="ECO:0000256" key="1">
    <source>
        <dbReference type="ARBA" id="ARBA00004141"/>
    </source>
</evidence>
<protein>
    <submittedName>
        <fullName evidence="7">Integral membrane protein, Mpv17/PMP22 family</fullName>
    </submittedName>
</protein>
<dbReference type="InterPro" id="IPR007248">
    <property type="entry name" value="Mpv17_PMP22"/>
</dbReference>
<dbReference type="PANTHER" id="PTHR11266:SF80">
    <property type="entry name" value="PEROXISOMAL MEMBRANE PROTEIN 2"/>
    <property type="match status" value="1"/>
</dbReference>
<evidence type="ECO:0000256" key="5">
    <source>
        <dbReference type="ARBA" id="ARBA00023136"/>
    </source>
</evidence>
<keyword evidence="5 6" id="KW-0472">Membrane</keyword>
<dbReference type="GeneID" id="70246782"/>
<dbReference type="Pfam" id="PF04117">
    <property type="entry name" value="Mpv17_PMP22"/>
    <property type="match status" value="1"/>
</dbReference>
<reference evidence="7" key="1">
    <citation type="submission" date="2021-12" db="EMBL/GenBank/DDBJ databases">
        <title>Convergent genome expansion in fungi linked to evolution of root-endophyte symbiosis.</title>
        <authorList>
            <consortium name="DOE Joint Genome Institute"/>
            <person name="Ke Y.-H."/>
            <person name="Bonito G."/>
            <person name="Liao H.-L."/>
            <person name="Looney B."/>
            <person name="Rojas-Flechas A."/>
            <person name="Nash J."/>
            <person name="Hameed K."/>
            <person name="Schadt C."/>
            <person name="Martin F."/>
            <person name="Crous P.W."/>
            <person name="Miettinen O."/>
            <person name="Magnuson J.K."/>
            <person name="Labbe J."/>
            <person name="Jacobson D."/>
            <person name="Doktycz M.J."/>
            <person name="Veneault-Fourrey C."/>
            <person name="Kuo A."/>
            <person name="Mondo S."/>
            <person name="Calhoun S."/>
            <person name="Riley R."/>
            <person name="Ohm R."/>
            <person name="LaButti K."/>
            <person name="Andreopoulos B."/>
            <person name="Pangilinan J."/>
            <person name="Nolan M."/>
            <person name="Tritt A."/>
            <person name="Clum A."/>
            <person name="Lipzen A."/>
            <person name="Daum C."/>
            <person name="Barry K."/>
            <person name="Grigoriev I.V."/>
            <person name="Vilgalys R."/>
        </authorList>
    </citation>
    <scope>NUCLEOTIDE SEQUENCE</scope>
    <source>
        <strain evidence="7">PMI_201</strain>
    </source>
</reference>
<evidence type="ECO:0000256" key="4">
    <source>
        <dbReference type="ARBA" id="ARBA00022989"/>
    </source>
</evidence>
<comment type="caution">
    <text evidence="7">The sequence shown here is derived from an EMBL/GenBank/DDBJ whole genome shotgun (WGS) entry which is preliminary data.</text>
</comment>
<keyword evidence="3 6" id="KW-0812">Transmembrane</keyword>
<comment type="subcellular location">
    <subcellularLocation>
        <location evidence="1">Membrane</location>
        <topology evidence="1">Multi-pass membrane protein</topology>
    </subcellularLocation>
</comment>
<keyword evidence="4 6" id="KW-1133">Transmembrane helix</keyword>
<keyword evidence="8" id="KW-1185">Reference proteome</keyword>
<dbReference type="RefSeq" id="XP_046070283.1">
    <property type="nucleotide sequence ID" value="XM_046216495.1"/>
</dbReference>
<evidence type="ECO:0000256" key="3">
    <source>
        <dbReference type="ARBA" id="ARBA00022692"/>
    </source>
</evidence>
<accession>A0AAD4PUI6</accession>
<feature type="transmembrane region" description="Helical" evidence="6">
    <location>
        <begin position="171"/>
        <end position="189"/>
    </location>
</feature>
<evidence type="ECO:0000313" key="7">
    <source>
        <dbReference type="EMBL" id="KAH8695141.1"/>
    </source>
</evidence>
<dbReference type="PANTHER" id="PTHR11266">
    <property type="entry name" value="PEROXISOMAL MEMBRANE PROTEIN 2, PXMP2 MPV17"/>
    <property type="match status" value="1"/>
</dbReference>
<organism evidence="7 8">
    <name type="scientific">Talaromyces proteolyticus</name>
    <dbReference type="NCBI Taxonomy" id="1131652"/>
    <lineage>
        <taxon>Eukaryota</taxon>
        <taxon>Fungi</taxon>
        <taxon>Dikarya</taxon>
        <taxon>Ascomycota</taxon>
        <taxon>Pezizomycotina</taxon>
        <taxon>Eurotiomycetes</taxon>
        <taxon>Eurotiomycetidae</taxon>
        <taxon>Eurotiales</taxon>
        <taxon>Trichocomaceae</taxon>
        <taxon>Talaromyces</taxon>
        <taxon>Talaromyces sect. Bacilispori</taxon>
    </lineage>
</organism>
<evidence type="ECO:0000313" key="8">
    <source>
        <dbReference type="Proteomes" id="UP001201262"/>
    </source>
</evidence>
<evidence type="ECO:0000256" key="6">
    <source>
        <dbReference type="RuleBase" id="RU363053"/>
    </source>
</evidence>
<evidence type="ECO:0000256" key="2">
    <source>
        <dbReference type="ARBA" id="ARBA00006824"/>
    </source>
</evidence>
<sequence>MPPPIVTATLQAAVINASSNIVAQAITAYRSETAFQLDYTALAQFTAVAIINTPPAYLWMINLEATFPGQRVVEDISTHPKKTDEKSPPKDAVQKLNVKNTIIKVVIDQTVGATWMSALFLSTMTILRGGGVGEIVEVIRREFFPIMLAGLKLWPLVSILCFAVVPVDKRVLVGSLFGFGWAIYLSLITA</sequence>
<proteinExistence type="inferred from homology"/>
<gene>
    <name evidence="7" type="ORF">BGW36DRAFT_382191</name>
</gene>
<name>A0AAD4PUI6_9EURO</name>
<dbReference type="EMBL" id="JAJTJA010000008">
    <property type="protein sequence ID" value="KAH8695141.1"/>
    <property type="molecule type" value="Genomic_DNA"/>
</dbReference>
<feature type="transmembrane region" description="Helical" evidence="6">
    <location>
        <begin position="39"/>
        <end position="61"/>
    </location>
</feature>
<dbReference type="Proteomes" id="UP001201262">
    <property type="component" value="Unassembled WGS sequence"/>
</dbReference>
<dbReference type="GO" id="GO:0005778">
    <property type="term" value="C:peroxisomal membrane"/>
    <property type="evidence" value="ECO:0007669"/>
    <property type="project" value="TreeGrafter"/>
</dbReference>
<dbReference type="AlphaFoldDB" id="A0AAD4PUI6"/>
<feature type="transmembrane region" description="Helical" evidence="6">
    <location>
        <begin position="143"/>
        <end position="165"/>
    </location>
</feature>
<comment type="similarity">
    <text evidence="2 6">Belongs to the peroxisomal membrane protein PXMP2/4 family.</text>
</comment>